<dbReference type="Gene3D" id="3.30.428.10">
    <property type="entry name" value="HIT-like"/>
    <property type="match status" value="1"/>
</dbReference>
<dbReference type="InterPro" id="IPR011146">
    <property type="entry name" value="HIT-like"/>
</dbReference>
<dbReference type="PRINTS" id="PR00332">
    <property type="entry name" value="HISTRIAD"/>
</dbReference>
<dbReference type="InterPro" id="IPR001310">
    <property type="entry name" value="Histidine_triad_HIT"/>
</dbReference>
<dbReference type="Proteomes" id="UP000176445">
    <property type="component" value="Unassembled WGS sequence"/>
</dbReference>
<name>A0A1F6CQ80_9BACT</name>
<evidence type="ECO:0000313" key="5">
    <source>
        <dbReference type="EMBL" id="OGG51240.1"/>
    </source>
</evidence>
<evidence type="ECO:0000256" key="3">
    <source>
        <dbReference type="PROSITE-ProRule" id="PRU00464"/>
    </source>
</evidence>
<comment type="caution">
    <text evidence="5">The sequence shown here is derived from an EMBL/GenBank/DDBJ whole genome shotgun (WGS) entry which is preliminary data.</text>
</comment>
<organism evidence="5 6">
    <name type="scientific">Candidatus Kaiserbacteria bacterium RIFCSPHIGHO2_01_FULL_54_36b</name>
    <dbReference type="NCBI Taxonomy" id="1798483"/>
    <lineage>
        <taxon>Bacteria</taxon>
        <taxon>Candidatus Kaiseribacteriota</taxon>
    </lineage>
</organism>
<accession>A0A1F6CQ80</accession>
<feature type="active site" description="Tele-AMP-histidine intermediate" evidence="1">
    <location>
        <position position="101"/>
    </location>
</feature>
<dbReference type="AlphaFoldDB" id="A0A1F6CQ80"/>
<feature type="domain" description="HIT" evidence="4">
    <location>
        <begin position="7"/>
        <end position="114"/>
    </location>
</feature>
<reference evidence="5 6" key="1">
    <citation type="journal article" date="2016" name="Nat. Commun.">
        <title>Thousands of microbial genomes shed light on interconnected biogeochemical processes in an aquifer system.</title>
        <authorList>
            <person name="Anantharaman K."/>
            <person name="Brown C.T."/>
            <person name="Hug L.A."/>
            <person name="Sharon I."/>
            <person name="Castelle C.J."/>
            <person name="Probst A.J."/>
            <person name="Thomas B.C."/>
            <person name="Singh A."/>
            <person name="Wilkins M.J."/>
            <person name="Karaoz U."/>
            <person name="Brodie E.L."/>
            <person name="Williams K.H."/>
            <person name="Hubbard S.S."/>
            <person name="Banfield J.F."/>
        </authorList>
    </citation>
    <scope>NUCLEOTIDE SEQUENCE [LARGE SCALE GENOMIC DNA]</scope>
</reference>
<evidence type="ECO:0000256" key="2">
    <source>
        <dbReference type="PIRSR" id="PIRSR601310-3"/>
    </source>
</evidence>
<dbReference type="GO" id="GO:0003824">
    <property type="term" value="F:catalytic activity"/>
    <property type="evidence" value="ECO:0007669"/>
    <property type="project" value="InterPro"/>
</dbReference>
<evidence type="ECO:0000259" key="4">
    <source>
        <dbReference type="PROSITE" id="PS51084"/>
    </source>
</evidence>
<evidence type="ECO:0000313" key="6">
    <source>
        <dbReference type="Proteomes" id="UP000176445"/>
    </source>
</evidence>
<dbReference type="PANTHER" id="PTHR46648:SF1">
    <property type="entry name" value="ADENOSINE 5'-MONOPHOSPHORAMIDASE HNT1"/>
    <property type="match status" value="1"/>
</dbReference>
<dbReference type="PANTHER" id="PTHR46648">
    <property type="entry name" value="HIT FAMILY PROTEIN 1"/>
    <property type="match status" value="1"/>
</dbReference>
<dbReference type="PROSITE" id="PS51084">
    <property type="entry name" value="HIT_2"/>
    <property type="match status" value="1"/>
</dbReference>
<dbReference type="CDD" id="cd01277">
    <property type="entry name" value="HINT_subgroup"/>
    <property type="match status" value="1"/>
</dbReference>
<dbReference type="SUPFAM" id="SSF54197">
    <property type="entry name" value="HIT-like"/>
    <property type="match status" value="1"/>
</dbReference>
<dbReference type="InterPro" id="IPR039384">
    <property type="entry name" value="HINT"/>
</dbReference>
<proteinExistence type="predicted"/>
<protein>
    <recommendedName>
        <fullName evidence="4">HIT domain-containing protein</fullName>
    </recommendedName>
</protein>
<dbReference type="GO" id="GO:0009117">
    <property type="term" value="P:nucleotide metabolic process"/>
    <property type="evidence" value="ECO:0007669"/>
    <property type="project" value="TreeGrafter"/>
</dbReference>
<dbReference type="Pfam" id="PF01230">
    <property type="entry name" value="HIT"/>
    <property type="match status" value="1"/>
</dbReference>
<feature type="short sequence motif" description="Histidine triad motif" evidence="2 3">
    <location>
        <begin position="99"/>
        <end position="103"/>
    </location>
</feature>
<dbReference type="EMBL" id="MFKW01000034">
    <property type="protein sequence ID" value="OGG51240.1"/>
    <property type="molecule type" value="Genomic_DNA"/>
</dbReference>
<sequence length="138" mass="15013">MSAADCIFCKIAARELPAQIVYEDADTLAFLDINPVNPGHTLVIPKKHSADVFEIDDADWIAVMRTSRIVAHALEKALKTDGINLGMNNRAGAGQVVFHAHVHVMPRFKGDPHSLWPGKPYAEGEFAATGEKIRGALN</sequence>
<gene>
    <name evidence="5" type="ORF">A2704_02115</name>
</gene>
<evidence type="ECO:0000256" key="1">
    <source>
        <dbReference type="PIRSR" id="PIRSR601310-1"/>
    </source>
</evidence>
<dbReference type="InterPro" id="IPR036265">
    <property type="entry name" value="HIT-like_sf"/>
</dbReference>